<feature type="region of interest" description="Disordered" evidence="1">
    <location>
        <begin position="469"/>
        <end position="499"/>
    </location>
</feature>
<dbReference type="PANTHER" id="PTHR33710">
    <property type="entry name" value="BNAC02G09200D PROTEIN"/>
    <property type="match status" value="1"/>
</dbReference>
<proteinExistence type="predicted"/>
<comment type="caution">
    <text evidence="2">The sequence shown here is derived from an EMBL/GenBank/DDBJ whole genome shotgun (WGS) entry which is preliminary data.</text>
</comment>
<dbReference type="SUPFAM" id="SSF56219">
    <property type="entry name" value="DNase I-like"/>
    <property type="match status" value="1"/>
</dbReference>
<protein>
    <recommendedName>
        <fullName evidence="4">DUF4283 domain-containing protein</fullName>
    </recommendedName>
</protein>
<evidence type="ECO:0000256" key="1">
    <source>
        <dbReference type="SAM" id="MobiDB-lite"/>
    </source>
</evidence>
<accession>A0A7J6DML0</accession>
<evidence type="ECO:0000313" key="3">
    <source>
        <dbReference type="Proteomes" id="UP000583929"/>
    </source>
</evidence>
<dbReference type="EMBL" id="JAATIQ010000819">
    <property type="protein sequence ID" value="KAF4347323.1"/>
    <property type="molecule type" value="Genomic_DNA"/>
</dbReference>
<dbReference type="Proteomes" id="UP000583929">
    <property type="component" value="Unassembled WGS sequence"/>
</dbReference>
<dbReference type="InterPro" id="IPR036691">
    <property type="entry name" value="Endo/exonu/phosph_ase_sf"/>
</dbReference>
<evidence type="ECO:0000313" key="2">
    <source>
        <dbReference type="EMBL" id="KAF4347323.1"/>
    </source>
</evidence>
<dbReference type="AlphaFoldDB" id="A0A7J6DML0"/>
<sequence length="666" mass="73765">MDSFMAFNLDWWGQAAALSCPFCSTVIAACMSVVACSNALMRSSIRDPLCASQALEFFGYCSPLCRVTKLPFLLALIPTVTSRLLGHSQVGGTCDTCWHTELATQPKCACRQTSSKEDCAFVLQKRPWLVNGVLLNIKPWPVEGEVRTGEFAVARFWVQIHGLPTRCLTNDNAEIVAKKIGELADTDGSSKAKVVRRGYLRIDTGNSNCFNSKGKGVLKWELEEIPEWELQGRRRRGVWNRKVATSLPGGAGPSEKGKQQGGDTAEPLRQSKTLEEKGQSYIAGTSSGSVAPASSTMIGTGNLHVALEGDHEVINVPGNILNLPNPDFANNHHRDDLIPDLGPTLAQCIDVPHEWVCLSQNQHSFPEACPISWPNHDTEAQKLFMQLYKPDFLNLYKAQQSLLSIPPNLSEMINHLLGNNRKRKAHTLLQPIPAVSTFSSPENHSQQNLTEKTEVIPQEAFCIGVGDEASCSRSNGRGRKPKGRTAYSTRRSSGAKTRSGRKKIMSIGCSEPWLLFCVYGTPYSALKNEYWDWLTTTVKGCNANWALIGDLNVIMNAEEKEGGKRFHDKEGELLRDFLFDTGGIDLGCEGGCTTWQNSRNARGRIRKRLDRVVAKAEWCIDFQKAKVVKFPILGSDHAPICLQTSGDNLKLRYPFRFLEVWTSHPD</sequence>
<dbReference type="Gene3D" id="3.60.10.10">
    <property type="entry name" value="Endonuclease/exonuclease/phosphatase"/>
    <property type="match status" value="1"/>
</dbReference>
<name>A0A7J6DML0_CANSA</name>
<feature type="compositionally biased region" description="Polar residues" evidence="1">
    <location>
        <begin position="486"/>
        <end position="496"/>
    </location>
</feature>
<reference evidence="2 3" key="1">
    <citation type="journal article" date="2020" name="bioRxiv">
        <title>Sequence and annotation of 42 cannabis genomes reveals extensive copy number variation in cannabinoid synthesis and pathogen resistance genes.</title>
        <authorList>
            <person name="Mckernan K.J."/>
            <person name="Helbert Y."/>
            <person name="Kane L.T."/>
            <person name="Ebling H."/>
            <person name="Zhang L."/>
            <person name="Liu B."/>
            <person name="Eaton Z."/>
            <person name="Mclaughlin S."/>
            <person name="Kingan S."/>
            <person name="Baybayan P."/>
            <person name="Concepcion G."/>
            <person name="Jordan M."/>
            <person name="Riva A."/>
            <person name="Barbazuk W."/>
            <person name="Harkins T."/>
        </authorList>
    </citation>
    <scope>NUCLEOTIDE SEQUENCE [LARGE SCALE GENOMIC DNA]</scope>
    <source>
        <strain evidence="3">cv. Jamaican Lion 4</strain>
        <tissue evidence="2">Leaf</tissue>
    </source>
</reference>
<organism evidence="2 3">
    <name type="scientific">Cannabis sativa</name>
    <name type="common">Hemp</name>
    <name type="synonym">Marijuana</name>
    <dbReference type="NCBI Taxonomy" id="3483"/>
    <lineage>
        <taxon>Eukaryota</taxon>
        <taxon>Viridiplantae</taxon>
        <taxon>Streptophyta</taxon>
        <taxon>Embryophyta</taxon>
        <taxon>Tracheophyta</taxon>
        <taxon>Spermatophyta</taxon>
        <taxon>Magnoliopsida</taxon>
        <taxon>eudicotyledons</taxon>
        <taxon>Gunneridae</taxon>
        <taxon>Pentapetalae</taxon>
        <taxon>rosids</taxon>
        <taxon>fabids</taxon>
        <taxon>Rosales</taxon>
        <taxon>Cannabaceae</taxon>
        <taxon>Cannabis</taxon>
    </lineage>
</organism>
<evidence type="ECO:0008006" key="4">
    <source>
        <dbReference type="Google" id="ProtNLM"/>
    </source>
</evidence>
<keyword evidence="3" id="KW-1185">Reference proteome</keyword>
<gene>
    <name evidence="2" type="ORF">G4B88_007806</name>
</gene>
<dbReference type="PANTHER" id="PTHR33710:SF71">
    <property type="entry name" value="ENDONUCLEASE_EXONUCLEASE_PHOSPHATASE DOMAIN-CONTAINING PROTEIN"/>
    <property type="match status" value="1"/>
</dbReference>
<feature type="region of interest" description="Disordered" evidence="1">
    <location>
        <begin position="244"/>
        <end position="269"/>
    </location>
</feature>